<dbReference type="SUPFAM" id="SSF52833">
    <property type="entry name" value="Thioredoxin-like"/>
    <property type="match status" value="1"/>
</dbReference>
<protein>
    <submittedName>
        <fullName evidence="2">Thioredoxin 1</fullName>
    </submittedName>
</protein>
<gene>
    <name evidence="2" type="ORF">SAMN05443550_112124</name>
</gene>
<accession>A0A1H4H2J8</accession>
<name>A0A1H4H2J8_9SPHI</name>
<sequence length="91" mass="10517">MRADLIKKPSQMSTKRIIKFEKDDCNPCNMVSEYLDRKGIVYETINPFNQPELAMQFRVRSVPTVILLEQEQELSRVIGFKPEELSALLAS</sequence>
<organism evidence="2 3">
    <name type="scientific">Pedobacter hartonius</name>
    <dbReference type="NCBI Taxonomy" id="425514"/>
    <lineage>
        <taxon>Bacteria</taxon>
        <taxon>Pseudomonadati</taxon>
        <taxon>Bacteroidota</taxon>
        <taxon>Sphingobacteriia</taxon>
        <taxon>Sphingobacteriales</taxon>
        <taxon>Sphingobacteriaceae</taxon>
        <taxon>Pedobacter</taxon>
    </lineage>
</organism>
<dbReference type="Pfam" id="PF00085">
    <property type="entry name" value="Thioredoxin"/>
    <property type="match status" value="1"/>
</dbReference>
<dbReference type="Gene3D" id="3.40.30.10">
    <property type="entry name" value="Glutaredoxin"/>
    <property type="match status" value="1"/>
</dbReference>
<dbReference type="InterPro" id="IPR013766">
    <property type="entry name" value="Thioredoxin_domain"/>
</dbReference>
<dbReference type="STRING" id="425514.SAMN05443550_112124"/>
<dbReference type="AlphaFoldDB" id="A0A1H4H2J8"/>
<proteinExistence type="predicted"/>
<keyword evidence="3" id="KW-1185">Reference proteome</keyword>
<feature type="domain" description="Thioredoxin" evidence="1">
    <location>
        <begin position="13"/>
        <end position="89"/>
    </location>
</feature>
<evidence type="ECO:0000259" key="1">
    <source>
        <dbReference type="Pfam" id="PF00085"/>
    </source>
</evidence>
<dbReference type="Proteomes" id="UP000198850">
    <property type="component" value="Unassembled WGS sequence"/>
</dbReference>
<dbReference type="EMBL" id="FNRA01000012">
    <property type="protein sequence ID" value="SEB15222.1"/>
    <property type="molecule type" value="Genomic_DNA"/>
</dbReference>
<dbReference type="CDD" id="cd02947">
    <property type="entry name" value="TRX_family"/>
    <property type="match status" value="1"/>
</dbReference>
<evidence type="ECO:0000313" key="3">
    <source>
        <dbReference type="Proteomes" id="UP000198850"/>
    </source>
</evidence>
<evidence type="ECO:0000313" key="2">
    <source>
        <dbReference type="EMBL" id="SEB15222.1"/>
    </source>
</evidence>
<reference evidence="2 3" key="1">
    <citation type="submission" date="2016-10" db="EMBL/GenBank/DDBJ databases">
        <authorList>
            <person name="de Groot N.N."/>
        </authorList>
    </citation>
    <scope>NUCLEOTIDE SEQUENCE [LARGE SCALE GENOMIC DNA]</scope>
    <source>
        <strain evidence="2 3">DSM 19033</strain>
    </source>
</reference>
<dbReference type="InterPro" id="IPR036249">
    <property type="entry name" value="Thioredoxin-like_sf"/>
</dbReference>